<dbReference type="InterPro" id="IPR011761">
    <property type="entry name" value="ATP-grasp"/>
</dbReference>
<protein>
    <submittedName>
        <fullName evidence="11">Acetyl-CoA carboxylase, biotin carboxylase subunit</fullName>
        <ecNumber evidence="11">6.4.1.1</ecNumber>
    </submittedName>
</protein>
<keyword evidence="3 11" id="KW-0436">Ligase</keyword>
<feature type="domain" description="Biotin carboxylation" evidence="10">
    <location>
        <begin position="1"/>
        <end position="443"/>
    </location>
</feature>
<comment type="cofactor">
    <cofactor evidence="2">
        <name>Co(2+)</name>
        <dbReference type="ChEBI" id="CHEBI:48828"/>
    </cofactor>
</comment>
<dbReference type="Gene3D" id="3.30.470.20">
    <property type="entry name" value="ATP-grasp fold, B domain"/>
    <property type="match status" value="1"/>
</dbReference>
<dbReference type="FunFam" id="3.40.50.20:FF:000010">
    <property type="entry name" value="Propionyl-CoA carboxylase subunit alpha"/>
    <property type="match status" value="1"/>
</dbReference>
<dbReference type="GO" id="GO:0046872">
    <property type="term" value="F:metal ion binding"/>
    <property type="evidence" value="ECO:0007669"/>
    <property type="project" value="UniProtKB-KW"/>
</dbReference>
<evidence type="ECO:0000256" key="6">
    <source>
        <dbReference type="ARBA" id="ARBA00022840"/>
    </source>
</evidence>
<dbReference type="InterPro" id="IPR005482">
    <property type="entry name" value="Biotin_COase_C"/>
</dbReference>
<dbReference type="InterPro" id="IPR016185">
    <property type="entry name" value="PreATP-grasp_dom_sf"/>
</dbReference>
<dbReference type="NCBIfam" id="NF006406">
    <property type="entry name" value="PRK08654.1"/>
    <property type="match status" value="1"/>
</dbReference>
<evidence type="ECO:0000259" key="10">
    <source>
        <dbReference type="PROSITE" id="PS50979"/>
    </source>
</evidence>
<dbReference type="InterPro" id="IPR005481">
    <property type="entry name" value="BC-like_N"/>
</dbReference>
<dbReference type="InterPro" id="IPR051602">
    <property type="entry name" value="ACC_Biotin_Carboxylase"/>
</dbReference>
<evidence type="ECO:0000259" key="9">
    <source>
        <dbReference type="PROSITE" id="PS50975"/>
    </source>
</evidence>
<proteinExistence type="predicted"/>
<evidence type="ECO:0000256" key="3">
    <source>
        <dbReference type="ARBA" id="ARBA00022598"/>
    </source>
</evidence>
<keyword evidence="5 8" id="KW-0547">Nucleotide-binding</keyword>
<dbReference type="PROSITE" id="PS50979">
    <property type="entry name" value="BC"/>
    <property type="match status" value="1"/>
</dbReference>
<dbReference type="PROSITE" id="PS50975">
    <property type="entry name" value="ATP_GRASP"/>
    <property type="match status" value="1"/>
</dbReference>
<gene>
    <name evidence="11" type="ORF">AFULGI_00002060</name>
</gene>
<sequence>MFSKILVANRGEIAVRVMRACRELGIKTVGVYSSADKRAFHRVYADECYYIGKADPRDSYLNIDRIIEVAKKSGAEAIHPGYGFLAENAEFAERCEEEGIVFIGPSPEVIRIAGSKVRSRESMQRAGVPVIPGSPKIDTVDEAKEWAEKIGYPVAVKASGGGGGIGIVVVNSQEELEEAFRKSKKLGESYFKDSTVYLEKYLARPRHIEVQILADQHGNVIHLGERECSIQRRHQKLIEEAPSPALNEEMREELGKLAVKGAREIGYTNAGTFEFLYENGNFYFLEINSRLQVEHTITEVVTGIDIVKYQIRIAYGEELRHGQEDVAIRGHAIECRINAEDPVNFYPRSGRILHYRSPGGIGIRVDSGIHMGYRIPEEYDSMISKLIAYGETREEAIARMKRALYEYIIEGVETNIPFHFAVLNDEEFVRGNIHTKFVEERNIAEKVKEYLRIFRPIKARLDEIFMESEFTWEEISAIVTAIDAYEQELERGIEERIWQAIFSLGA</sequence>
<dbReference type="NCBIfam" id="TIGR00514">
    <property type="entry name" value="accC"/>
    <property type="match status" value="1"/>
</dbReference>
<dbReference type="KEGG" id="afg:AFULGI_00002060"/>
<dbReference type="SUPFAM" id="SSF52440">
    <property type="entry name" value="PreATP-grasp domain"/>
    <property type="match status" value="1"/>
</dbReference>
<dbReference type="PANTHER" id="PTHR48095">
    <property type="entry name" value="PYRUVATE CARBOXYLASE SUBUNIT A"/>
    <property type="match status" value="1"/>
</dbReference>
<dbReference type="AlphaFoldDB" id="A0A075WHN3"/>
<dbReference type="GeneID" id="24793754"/>
<dbReference type="Proteomes" id="UP000028501">
    <property type="component" value="Chromosome"/>
</dbReference>
<dbReference type="InterPro" id="IPR011054">
    <property type="entry name" value="Rudment_hybrid_motif"/>
</dbReference>
<evidence type="ECO:0000256" key="2">
    <source>
        <dbReference type="ARBA" id="ARBA00001941"/>
    </source>
</evidence>
<dbReference type="SUPFAM" id="SSF56059">
    <property type="entry name" value="Glutathione synthetase ATP-binding domain-like"/>
    <property type="match status" value="1"/>
</dbReference>
<dbReference type="InterPro" id="IPR005479">
    <property type="entry name" value="CPAse_ATP-bd"/>
</dbReference>
<name>A0A075WHN3_ARCFL</name>
<feature type="domain" description="ATP-grasp" evidence="9">
    <location>
        <begin position="120"/>
        <end position="315"/>
    </location>
</feature>
<dbReference type="SUPFAM" id="SSF51246">
    <property type="entry name" value="Rudiment single hybrid motif"/>
    <property type="match status" value="1"/>
</dbReference>
<evidence type="ECO:0000313" key="11">
    <source>
        <dbReference type="EMBL" id="AIG97038.1"/>
    </source>
</evidence>
<dbReference type="Pfam" id="PF02786">
    <property type="entry name" value="CPSase_L_D2"/>
    <property type="match status" value="1"/>
</dbReference>
<evidence type="ECO:0000256" key="8">
    <source>
        <dbReference type="PROSITE-ProRule" id="PRU00409"/>
    </source>
</evidence>
<accession>A0A075WHN3</accession>
<dbReference type="PANTHER" id="PTHR48095:SF2">
    <property type="entry name" value="BIOTIN CARBOXYLASE, CHLOROPLASTIC"/>
    <property type="match status" value="1"/>
</dbReference>
<dbReference type="InterPro" id="IPR011764">
    <property type="entry name" value="Biotin_carboxylation_dom"/>
</dbReference>
<dbReference type="PROSITE" id="PS00866">
    <property type="entry name" value="CPSASE_1"/>
    <property type="match status" value="1"/>
</dbReference>
<evidence type="ECO:0000256" key="7">
    <source>
        <dbReference type="ARBA" id="ARBA00022842"/>
    </source>
</evidence>
<dbReference type="Pfam" id="PF02785">
    <property type="entry name" value="Biotin_carb_C"/>
    <property type="match status" value="1"/>
</dbReference>
<dbReference type="EMBL" id="CP006577">
    <property type="protein sequence ID" value="AIG97038.1"/>
    <property type="molecule type" value="Genomic_DNA"/>
</dbReference>
<evidence type="ECO:0000256" key="1">
    <source>
        <dbReference type="ARBA" id="ARBA00001936"/>
    </source>
</evidence>
<keyword evidence="4" id="KW-0479">Metal-binding</keyword>
<dbReference type="FunFam" id="3.30.1490.20:FF:000003">
    <property type="entry name" value="acetyl-CoA carboxylase isoform X1"/>
    <property type="match status" value="1"/>
</dbReference>
<organism evidence="11 12">
    <name type="scientific">Archaeoglobus fulgidus DSM 8774</name>
    <dbReference type="NCBI Taxonomy" id="1344584"/>
    <lineage>
        <taxon>Archaea</taxon>
        <taxon>Methanobacteriati</taxon>
        <taxon>Methanobacteriota</taxon>
        <taxon>Archaeoglobi</taxon>
        <taxon>Archaeoglobales</taxon>
        <taxon>Archaeoglobaceae</taxon>
        <taxon>Archaeoglobus</taxon>
    </lineage>
</organism>
<dbReference type="InterPro" id="IPR004549">
    <property type="entry name" value="Acetyl_CoA_COase_biotin_COase"/>
</dbReference>
<dbReference type="SMART" id="SM00878">
    <property type="entry name" value="Biotin_carb_C"/>
    <property type="match status" value="1"/>
</dbReference>
<evidence type="ECO:0000256" key="5">
    <source>
        <dbReference type="ARBA" id="ARBA00022741"/>
    </source>
</evidence>
<dbReference type="Pfam" id="PF00289">
    <property type="entry name" value="Biotin_carb_N"/>
    <property type="match status" value="1"/>
</dbReference>
<dbReference type="GO" id="GO:0004736">
    <property type="term" value="F:pyruvate carboxylase activity"/>
    <property type="evidence" value="ECO:0007669"/>
    <property type="project" value="UniProtKB-EC"/>
</dbReference>
<comment type="cofactor">
    <cofactor evidence="1">
        <name>Mn(2+)</name>
        <dbReference type="ChEBI" id="CHEBI:29035"/>
    </cofactor>
</comment>
<keyword evidence="7" id="KW-0460">Magnesium</keyword>
<keyword evidence="6 8" id="KW-0067">ATP-binding</keyword>
<dbReference type="RefSeq" id="WP_010877731.1">
    <property type="nucleotide sequence ID" value="NZ_CP006577.1"/>
</dbReference>
<dbReference type="EC" id="6.4.1.1" evidence="11"/>
<evidence type="ECO:0000313" key="12">
    <source>
        <dbReference type="Proteomes" id="UP000028501"/>
    </source>
</evidence>
<reference evidence="11 12" key="1">
    <citation type="submission" date="2013-07" db="EMBL/GenBank/DDBJ databases">
        <title>Genome of Archaeoglobus fulgidus.</title>
        <authorList>
            <person name="Fiebig A."/>
            <person name="Birkeland N.-K."/>
        </authorList>
    </citation>
    <scope>NUCLEOTIDE SEQUENCE [LARGE SCALE GENOMIC DNA]</scope>
    <source>
        <strain evidence="11 12">DSM 8774</strain>
    </source>
</reference>
<dbReference type="SMR" id="A0A075WHN3"/>
<dbReference type="NCBIfam" id="NF006367">
    <property type="entry name" value="PRK08591.1"/>
    <property type="match status" value="1"/>
</dbReference>
<dbReference type="HOGENOM" id="CLU_000395_3_2_2"/>
<evidence type="ECO:0000256" key="4">
    <source>
        <dbReference type="ARBA" id="ARBA00022723"/>
    </source>
</evidence>
<dbReference type="GO" id="GO:0005524">
    <property type="term" value="F:ATP binding"/>
    <property type="evidence" value="ECO:0007669"/>
    <property type="project" value="UniProtKB-UniRule"/>
</dbReference>